<dbReference type="EMBL" id="CM011677">
    <property type="protein sequence ID" value="TMS20807.1"/>
    <property type="molecule type" value="Genomic_DNA"/>
</dbReference>
<sequence>MVENIVTKPLGLVLIITAHMIFNVQSRAEVTGIAGTNITLEFIFNVTLTEKSHFAVYFNNTKIAEYLKGAEGDVSVKNTSVFWCITNLKAYHSGKYYASEFMNGFGQESSSVQLNVQDEPRSSTGPPMHSTPSTTPEDSGSSYVIFILVVSPVVLLVAVLPCLIWCLVRSRDKQQEPPPPQSSYPTVQETEAYKNVHGPSLVYSVLDFPKRPSAVMEINPNDTEYAAVSYLPENRRV</sequence>
<gene>
    <name evidence="1" type="ORF">E3U43_007300</name>
</gene>
<keyword evidence="2" id="KW-1185">Reference proteome</keyword>
<reference evidence="1" key="1">
    <citation type="submission" date="2018-11" db="EMBL/GenBank/DDBJ databases">
        <title>The sequence and de novo assembly of Larimichthys crocea genome using PacBio and Hi-C technologies.</title>
        <authorList>
            <person name="Xu P."/>
            <person name="Chen B."/>
            <person name="Zhou Z."/>
            <person name="Ke Q."/>
            <person name="Wu Y."/>
            <person name="Bai H."/>
            <person name="Pu F."/>
        </authorList>
    </citation>
    <scope>NUCLEOTIDE SEQUENCE</scope>
    <source>
        <tissue evidence="1">Muscle</tissue>
    </source>
</reference>
<accession>A0ACD3RN63</accession>
<name>A0ACD3RN63_LARCR</name>
<organism evidence="1 2">
    <name type="scientific">Larimichthys crocea</name>
    <name type="common">Large yellow croaker</name>
    <name type="synonym">Pseudosciaena crocea</name>
    <dbReference type="NCBI Taxonomy" id="215358"/>
    <lineage>
        <taxon>Eukaryota</taxon>
        <taxon>Metazoa</taxon>
        <taxon>Chordata</taxon>
        <taxon>Craniata</taxon>
        <taxon>Vertebrata</taxon>
        <taxon>Euteleostomi</taxon>
        <taxon>Actinopterygii</taxon>
        <taxon>Neopterygii</taxon>
        <taxon>Teleostei</taxon>
        <taxon>Neoteleostei</taxon>
        <taxon>Acanthomorphata</taxon>
        <taxon>Eupercaria</taxon>
        <taxon>Sciaenidae</taxon>
        <taxon>Larimichthys</taxon>
    </lineage>
</organism>
<dbReference type="Proteomes" id="UP000793456">
    <property type="component" value="Chromosome IV"/>
</dbReference>
<protein>
    <submittedName>
        <fullName evidence="1">Uncharacterized protein</fullName>
    </submittedName>
</protein>
<evidence type="ECO:0000313" key="1">
    <source>
        <dbReference type="EMBL" id="TMS20807.1"/>
    </source>
</evidence>
<comment type="caution">
    <text evidence="1">The sequence shown here is derived from an EMBL/GenBank/DDBJ whole genome shotgun (WGS) entry which is preliminary data.</text>
</comment>
<proteinExistence type="predicted"/>
<evidence type="ECO:0000313" key="2">
    <source>
        <dbReference type="Proteomes" id="UP000793456"/>
    </source>
</evidence>